<feature type="compositionally biased region" description="Low complexity" evidence="1">
    <location>
        <begin position="64"/>
        <end position="126"/>
    </location>
</feature>
<dbReference type="AlphaFoldDB" id="A0A6J7MZ07"/>
<gene>
    <name evidence="3" type="ORF">UFOPK2810_00147</name>
    <name evidence="4" type="ORF">UFOPK3957_00732</name>
</gene>
<dbReference type="EMBL" id="CAEZYZ010000014">
    <property type="protein sequence ID" value="CAB4737899.1"/>
    <property type="molecule type" value="Genomic_DNA"/>
</dbReference>
<dbReference type="EMBL" id="CAFBOM010000104">
    <property type="protein sequence ID" value="CAB4985997.1"/>
    <property type="molecule type" value="Genomic_DNA"/>
</dbReference>
<feature type="region of interest" description="Disordered" evidence="1">
    <location>
        <begin position="50"/>
        <end position="126"/>
    </location>
</feature>
<dbReference type="PANTHER" id="PTHR34404:SF2">
    <property type="entry name" value="CONSERVED SERINE RICH PROTEIN"/>
    <property type="match status" value="1"/>
</dbReference>
<protein>
    <submittedName>
        <fullName evidence="4">Unannotated protein</fullName>
    </submittedName>
</protein>
<proteinExistence type="predicted"/>
<dbReference type="Pfam" id="PF09723">
    <property type="entry name" value="Zn_ribbon_8"/>
    <property type="match status" value="1"/>
</dbReference>
<evidence type="ECO:0000259" key="2">
    <source>
        <dbReference type="SMART" id="SM00834"/>
    </source>
</evidence>
<dbReference type="NCBIfam" id="TIGR02605">
    <property type="entry name" value="CxxC_CxxC_SSSS"/>
    <property type="match status" value="1"/>
</dbReference>
<organism evidence="4">
    <name type="scientific">freshwater metagenome</name>
    <dbReference type="NCBI Taxonomy" id="449393"/>
    <lineage>
        <taxon>unclassified sequences</taxon>
        <taxon>metagenomes</taxon>
        <taxon>ecological metagenomes</taxon>
    </lineage>
</organism>
<accession>A0A6J7MZ07</accession>
<dbReference type="PANTHER" id="PTHR34404">
    <property type="entry name" value="REGULATORY PROTEIN, FMDB FAMILY"/>
    <property type="match status" value="1"/>
</dbReference>
<evidence type="ECO:0000313" key="3">
    <source>
        <dbReference type="EMBL" id="CAB4737899.1"/>
    </source>
</evidence>
<dbReference type="InterPro" id="IPR013429">
    <property type="entry name" value="Regulatory_FmdB_Zinc_ribbon"/>
</dbReference>
<feature type="domain" description="Putative regulatory protein FmdB zinc ribbon" evidence="2">
    <location>
        <begin position="1"/>
        <end position="42"/>
    </location>
</feature>
<name>A0A6J7MZ07_9ZZZZ</name>
<sequence>MPTYEYSCANCDTKHEIQQSMSDDTLTVCPSCGESTLRKLFNNVGVVFKGSGFYRNDSRDKKSSASPAASSSKSEGTGSGSSESSSSSGSSSSDSSSGSSSSGTSTTTSAPAPSAPAAASSASSST</sequence>
<dbReference type="SMART" id="SM00834">
    <property type="entry name" value="CxxC_CXXC_SSSS"/>
    <property type="match status" value="1"/>
</dbReference>
<evidence type="ECO:0000256" key="1">
    <source>
        <dbReference type="SAM" id="MobiDB-lite"/>
    </source>
</evidence>
<reference evidence="4" key="1">
    <citation type="submission" date="2020-05" db="EMBL/GenBank/DDBJ databases">
        <authorList>
            <person name="Chiriac C."/>
            <person name="Salcher M."/>
            <person name="Ghai R."/>
            <person name="Kavagutti S V."/>
        </authorList>
    </citation>
    <scope>NUCLEOTIDE SEQUENCE</scope>
</reference>
<evidence type="ECO:0000313" key="4">
    <source>
        <dbReference type="EMBL" id="CAB4985997.1"/>
    </source>
</evidence>